<dbReference type="Proteomes" id="UP000650224">
    <property type="component" value="Unassembled WGS sequence"/>
</dbReference>
<keyword evidence="6" id="KW-1185">Reference proteome</keyword>
<dbReference type="RefSeq" id="WP_191733016.1">
    <property type="nucleotide sequence ID" value="NZ_JACSPR010000003.1"/>
</dbReference>
<gene>
    <name evidence="5" type="primary">pglZ</name>
    <name evidence="5" type="ORF">H9627_05520</name>
</gene>
<evidence type="ECO:0000259" key="4">
    <source>
        <dbReference type="Pfam" id="PF25863"/>
    </source>
</evidence>
<dbReference type="InterPro" id="IPR017850">
    <property type="entry name" value="Alkaline_phosphatase_core_sf"/>
</dbReference>
<name>A0A8I0HGY3_9CORY</name>
<organism evidence="5 6">
    <name type="scientific">Corynebacterium gallinarum</name>
    <dbReference type="NCBI Taxonomy" id="2762214"/>
    <lineage>
        <taxon>Bacteria</taxon>
        <taxon>Bacillati</taxon>
        <taxon>Actinomycetota</taxon>
        <taxon>Actinomycetes</taxon>
        <taxon>Mycobacteriales</taxon>
        <taxon>Corynebacteriaceae</taxon>
        <taxon>Corynebacterium</taxon>
    </lineage>
</organism>
<dbReference type="InterPro" id="IPR058880">
    <property type="entry name" value="PglZ_N"/>
</dbReference>
<dbReference type="InterPro" id="IPR058881">
    <property type="entry name" value="PglZ_2nd"/>
</dbReference>
<dbReference type="InterPro" id="IPR047992">
    <property type="entry name" value="BREX_PglZ"/>
</dbReference>
<dbReference type="Pfam" id="PF08665">
    <property type="entry name" value="PglZ"/>
    <property type="match status" value="1"/>
</dbReference>
<proteinExistence type="predicted"/>
<reference evidence="5 6" key="1">
    <citation type="submission" date="2020-08" db="EMBL/GenBank/DDBJ databases">
        <title>A Genomic Blueprint of the Chicken Gut Microbiome.</title>
        <authorList>
            <person name="Gilroy R."/>
            <person name="Ravi A."/>
            <person name="Getino M."/>
            <person name="Pursley I."/>
            <person name="Horton D.L."/>
            <person name="Alikhan N.-F."/>
            <person name="Baker D."/>
            <person name="Gharbi K."/>
            <person name="Hall N."/>
            <person name="Watson M."/>
            <person name="Adriaenssens E.M."/>
            <person name="Foster-Nyarko E."/>
            <person name="Jarju S."/>
            <person name="Secka A."/>
            <person name="Antonio M."/>
            <person name="Oren A."/>
            <person name="Chaudhuri R."/>
            <person name="La Ragione R.M."/>
            <person name="Hildebrand F."/>
            <person name="Pallen M.J."/>
        </authorList>
    </citation>
    <scope>NUCLEOTIDE SEQUENCE [LARGE SCALE GENOMIC DNA]</scope>
    <source>
        <strain evidence="5 6">Sa1YVA5</strain>
    </source>
</reference>
<feature type="domain" description="Alkaline phosphatase-like protein PglZ second" evidence="2">
    <location>
        <begin position="183"/>
        <end position="318"/>
    </location>
</feature>
<feature type="domain" description="Alkaline phosphatase-like protein PglZ C-terminal" evidence="4">
    <location>
        <begin position="823"/>
        <end position="911"/>
    </location>
</feature>
<comment type="caution">
    <text evidence="5">The sequence shown here is derived from an EMBL/GenBank/DDBJ whole genome shotgun (WGS) entry which is preliminary data.</text>
</comment>
<dbReference type="Pfam" id="PF25861">
    <property type="entry name" value="PglZ_2nd"/>
    <property type="match status" value="1"/>
</dbReference>
<evidence type="ECO:0000256" key="1">
    <source>
        <dbReference type="SAM" id="MobiDB-lite"/>
    </source>
</evidence>
<dbReference type="AlphaFoldDB" id="A0A8I0HGY3"/>
<accession>A0A8I0HGY3</accession>
<protein>
    <submittedName>
        <fullName evidence="5">BREX-2 system phosphatase PglZ</fullName>
    </submittedName>
</protein>
<dbReference type="Pfam" id="PF25862">
    <property type="entry name" value="PglZ_1st"/>
    <property type="match status" value="1"/>
</dbReference>
<evidence type="ECO:0000313" key="6">
    <source>
        <dbReference type="Proteomes" id="UP000650224"/>
    </source>
</evidence>
<feature type="region of interest" description="Disordered" evidence="1">
    <location>
        <begin position="672"/>
        <end position="693"/>
    </location>
</feature>
<evidence type="ECO:0000313" key="5">
    <source>
        <dbReference type="EMBL" id="MBD8029788.1"/>
    </source>
</evidence>
<dbReference type="EMBL" id="JACSPR010000003">
    <property type="protein sequence ID" value="MBD8029788.1"/>
    <property type="molecule type" value="Genomic_DNA"/>
</dbReference>
<evidence type="ECO:0000259" key="3">
    <source>
        <dbReference type="Pfam" id="PF25862"/>
    </source>
</evidence>
<dbReference type="NCBIfam" id="NF033446">
    <property type="entry name" value="BREX_PglZ_2"/>
    <property type="match status" value="1"/>
</dbReference>
<feature type="domain" description="Alkaline phosphatase-like protein PglZ N-terminal" evidence="3">
    <location>
        <begin position="27"/>
        <end position="100"/>
    </location>
</feature>
<evidence type="ECO:0000259" key="2">
    <source>
        <dbReference type="Pfam" id="PF25861"/>
    </source>
</evidence>
<sequence>MPTRSTISYSRVGRSDIASAIAHVREKKFTSGVIALYDPSGWEGPATLEVAGARVAVVDTPTPLAMRHAISFPAGDVDFTVLVTPLLDGDLPGDVLTHLTPYHRVNIPIPADALRELFSAGTLRPGIIRNRRDIAGVVEYLARRNGDPVDLTPASAGVLTADHLHHQLLTVGVGIPSTLTMPAVVEWSLEPKSAQRWADFISSVSTEVTQNSLEWLRTRLGEGSGALVRYLQARGPQDLATWGLVAEVIQPGPGVDDAVRATAEGAFRISAGTGAASTGELESWANAAVAAFTGPTRSVTGMDDRFRDTAGRAEEFITSPTRLDARELLHRSRVCRGALDARILRLTNALSAWYDDPAKNGVADALVAVQEHISSNSDHPDVTVATAVIRMIQWLRAESSPAPTNLAGWLRHYRRDLSWVDVCINRAWRNQSTSQLAQLAHRVLTEVRPRRAVFDRDFAAVAASTAAERHTAGDTLLVEDVLDRVVAPLMDDLTNPRPVLMIVLDGMSVPAANVLVDNILSDFNGQWQEAVPGSEELSTALSVLPSVTTFSRTSLISGCLATGGQAEERAGLRAWASSHLKNSSTGTALLHKADLDAGIVDQVRAQVEDTERNKLVVAVLNTIDDALDKSDPIERVWDVRDITHLHPLLRAAAVVGRTVVFVSDHGHVLERHETAPAPNGTGTARWREPLSPPTPGEVLVAGARVRNDSREAVLAVDEGLRYTSRKAGYHGGLSLSEVAIPVTILSTSVDTLAERVPGFPLTRASASTRYPAWWDLRPGDAPAPVAAPAPAQRKPVDDAPALFDAPTINDAPTVGIFPDLETNALFKAQTKSYPVDGRSPREVADLIRRIAANSGRLPVATLREIWQLGPIHLRGVISTLLRILNVDGVQVLVEQKTDLVLNRNLLTEQFDVKDS</sequence>
<dbReference type="SUPFAM" id="SSF53649">
    <property type="entry name" value="Alkaline phosphatase-like"/>
    <property type="match status" value="1"/>
</dbReference>
<dbReference type="InterPro" id="IPR058882">
    <property type="entry name" value="PglZ_C"/>
</dbReference>
<dbReference type="Pfam" id="PF25863">
    <property type="entry name" value="PglZ_C"/>
    <property type="match status" value="1"/>
</dbReference>